<keyword evidence="3" id="KW-1185">Reference proteome</keyword>
<dbReference type="RefSeq" id="XP_002417578.1">
    <property type="nucleotide sequence ID" value="XM_002417533.1"/>
</dbReference>
<proteinExistence type="predicted"/>
<dbReference type="EMBL" id="FM992688">
    <property type="protein sequence ID" value="CAX45233.1"/>
    <property type="molecule type" value="Genomic_DNA"/>
</dbReference>
<dbReference type="HOGENOM" id="CLU_1038270_0_0_1"/>
<protein>
    <submittedName>
        <fullName evidence="2">Uncharacterized protein</fullName>
    </submittedName>
</protein>
<dbReference type="AlphaFoldDB" id="B9W908"/>
<sequence length="268" mass="30806">MNANQLRIPKTLHFADEISQLNSNFISVNSYNQNSTSISTPANPRSVNKFINGAPKYSSAVNYNSNSLIYDIIDLYFLPDTAPDELDKKPLSANDKHNVQPALFASLHKGYHYFFGNDYLPSTCNSINDENTRVVLDMDMGMNMNDTNTTIYHDDSNETQSINVWFKNKSAGFFNKLKCFGHKSTTTATSTTNYKVGETVDEQLKSLFSETTIEENNLKEFAEHRPKRRVTIQEKEEIIFPNYYERKSPARFRRNITRKLSSFKRCNI</sequence>
<evidence type="ECO:0000313" key="2">
    <source>
        <dbReference type="EMBL" id="CAX45233.1"/>
    </source>
</evidence>
<dbReference type="OrthoDB" id="4018979at2759"/>
<reference evidence="2 3" key="1">
    <citation type="journal article" date="2009" name="Genome Res.">
        <title>Comparative genomics of the fungal pathogens Candida dubliniensis and Candida albicans.</title>
        <authorList>
            <person name="Jackson A.P."/>
            <person name="Gamble J.A."/>
            <person name="Yeomans T."/>
            <person name="Moran G.P."/>
            <person name="Saunders D."/>
            <person name="Harris D."/>
            <person name="Aslett M."/>
            <person name="Barrell J.F."/>
            <person name="Butler G."/>
            <person name="Citiulo F."/>
            <person name="Coleman D.C."/>
            <person name="de Groot P.W.J."/>
            <person name="Goodwin T.J."/>
            <person name="Quail M.A."/>
            <person name="McQuillan J."/>
            <person name="Munro C.A."/>
            <person name="Pain A."/>
            <person name="Poulter R.T."/>
            <person name="Rajandream M.A."/>
            <person name="Renauld H."/>
            <person name="Spiering M.J."/>
            <person name="Tivey A."/>
            <person name="Gow N.A.R."/>
            <person name="Barrell B."/>
            <person name="Sullivan D.J."/>
            <person name="Berriman M."/>
        </authorList>
    </citation>
    <scope>NUCLEOTIDE SEQUENCE [LARGE SCALE GENOMIC DNA]</scope>
    <source>
        <strain evidence="3">CD36 / ATCC MYA-646 / CBS 7987 / NCPF 3949 / NRRL Y-17841</strain>
    </source>
</reference>
<organism evidence="2 3">
    <name type="scientific">Candida dubliniensis (strain CD36 / ATCC MYA-646 / CBS 7987 / NCPF 3949 / NRRL Y-17841)</name>
    <name type="common">Yeast</name>
    <dbReference type="NCBI Taxonomy" id="573826"/>
    <lineage>
        <taxon>Eukaryota</taxon>
        <taxon>Fungi</taxon>
        <taxon>Dikarya</taxon>
        <taxon>Ascomycota</taxon>
        <taxon>Saccharomycotina</taxon>
        <taxon>Pichiomycetes</taxon>
        <taxon>Debaryomycetaceae</taxon>
        <taxon>Candida/Lodderomyces clade</taxon>
        <taxon>Candida</taxon>
    </lineage>
</organism>
<dbReference type="Proteomes" id="UP000002605">
    <property type="component" value="Chromosome 1"/>
</dbReference>
<evidence type="ECO:0000313" key="1">
    <source>
        <dbReference type="CGD" id="CAL0000165849"/>
    </source>
</evidence>
<accession>B9W908</accession>
<gene>
    <name evidence="1" type="ordered locus">Cd36_09340</name>
    <name evidence="2" type="ORF">CD36_09340</name>
</gene>
<name>B9W908_CANDC</name>
<dbReference type="KEGG" id="cdu:CD36_09340"/>
<dbReference type="VEuPathDB" id="FungiDB:CD36_09340"/>
<dbReference type="GeneID" id="8045125"/>
<dbReference type="CGD" id="CAL0000165849">
    <property type="gene designation" value="Cd36_09340"/>
</dbReference>
<evidence type="ECO:0000313" key="3">
    <source>
        <dbReference type="Proteomes" id="UP000002605"/>
    </source>
</evidence>